<comment type="similarity">
    <text evidence="2">Belongs to the nitronate monooxygenase family. NMO class I subfamily.</text>
</comment>
<dbReference type="GO" id="GO:0018580">
    <property type="term" value="F:nitronate monooxygenase activity"/>
    <property type="evidence" value="ECO:0007669"/>
    <property type="project" value="InterPro"/>
</dbReference>
<protein>
    <recommendedName>
        <fullName evidence="8">Propionate 3-nitronate monooxygenase</fullName>
    </recommendedName>
</protein>
<accession>A0A7Z0GMC4</accession>
<keyword evidence="5" id="KW-0288">FMN</keyword>
<comment type="cofactor">
    <cofactor evidence="1">
        <name>FMN</name>
        <dbReference type="ChEBI" id="CHEBI:58210"/>
    </cofactor>
</comment>
<dbReference type="Pfam" id="PF03060">
    <property type="entry name" value="NMO"/>
    <property type="match status" value="1"/>
</dbReference>
<proteinExistence type="inferred from homology"/>
<dbReference type="SUPFAM" id="SSF51412">
    <property type="entry name" value="Inosine monophosphate dehydrogenase (IMPDH)"/>
    <property type="match status" value="1"/>
</dbReference>
<evidence type="ECO:0000256" key="7">
    <source>
        <dbReference type="ARBA" id="ARBA00023033"/>
    </source>
</evidence>
<name>A0A7Z0GMC4_9MICC</name>
<dbReference type="Gene3D" id="3.20.20.70">
    <property type="entry name" value="Aldolase class I"/>
    <property type="match status" value="1"/>
</dbReference>
<dbReference type="PROSITE" id="PS00912">
    <property type="entry name" value="DHODEHASE_2"/>
    <property type="match status" value="1"/>
</dbReference>
<dbReference type="Proteomes" id="UP000535437">
    <property type="component" value="Unassembled WGS sequence"/>
</dbReference>
<evidence type="ECO:0000256" key="8">
    <source>
        <dbReference type="ARBA" id="ARBA00031155"/>
    </source>
</evidence>
<sequence length="365" mass="37183">MSTRLEALTDQLRSPIVQAPMAGGPSTPALAAAVHRAGGFGQLAGGNLTAETLAGHLDDVDDLLEGDRTESGLLPVGVNLFVPDPDAADPGALEGYRLALRPAAEALGVEVPQVPAWSDDDYPAKLDLLLSHPPAAVSFTFGLPEAPAVRALQEAGVTVVLSVAGVPGARRAAALGPDALVVQGQQAGGHRAVLSMHDEPEPIDTLELLGAVRAALGGHPGSGGDDGVGTVPPLIAAGGVGTAQDVADLLAAGARLVQVGTQFLTAREAGTRAAHRQAVLDPGRSETVVTRAFSGRPARGLRNLFIDELDDQAVVGYPQVNRMTAPLRAAASAAGDPEHLSLWAGTRTAECRDESAAEILARLAP</sequence>
<keyword evidence="7 10" id="KW-0503">Monooxygenase</keyword>
<evidence type="ECO:0000256" key="3">
    <source>
        <dbReference type="ARBA" id="ARBA00022575"/>
    </source>
</evidence>
<dbReference type="EMBL" id="JACCFY010000001">
    <property type="protein sequence ID" value="NYJ78550.1"/>
    <property type="molecule type" value="Genomic_DNA"/>
</dbReference>
<dbReference type="GO" id="GO:0009636">
    <property type="term" value="P:response to toxic substance"/>
    <property type="evidence" value="ECO:0007669"/>
    <property type="project" value="UniProtKB-KW"/>
</dbReference>
<dbReference type="PANTHER" id="PTHR42747:SF3">
    <property type="entry name" value="NITRONATE MONOOXYGENASE-RELATED"/>
    <property type="match status" value="1"/>
</dbReference>
<keyword evidence="4" id="KW-0285">Flavoprotein</keyword>
<evidence type="ECO:0000256" key="5">
    <source>
        <dbReference type="ARBA" id="ARBA00022643"/>
    </source>
</evidence>
<comment type="caution">
    <text evidence="10">The sequence shown here is derived from an EMBL/GenBank/DDBJ whole genome shotgun (WGS) entry which is preliminary data.</text>
</comment>
<comment type="catalytic activity">
    <reaction evidence="9">
        <text>3 propionate 3-nitronate + 3 O2 + H2O = 3 3-oxopropanoate + 2 nitrate + nitrite + H2O2 + 3 H(+)</text>
        <dbReference type="Rhea" id="RHEA:57332"/>
        <dbReference type="ChEBI" id="CHEBI:15377"/>
        <dbReference type="ChEBI" id="CHEBI:15378"/>
        <dbReference type="ChEBI" id="CHEBI:15379"/>
        <dbReference type="ChEBI" id="CHEBI:16240"/>
        <dbReference type="ChEBI" id="CHEBI:16301"/>
        <dbReference type="ChEBI" id="CHEBI:17632"/>
        <dbReference type="ChEBI" id="CHEBI:33190"/>
        <dbReference type="ChEBI" id="CHEBI:136067"/>
    </reaction>
</comment>
<evidence type="ECO:0000256" key="9">
    <source>
        <dbReference type="ARBA" id="ARBA00049401"/>
    </source>
</evidence>
<dbReference type="RefSeq" id="WP_179541878.1">
    <property type="nucleotide sequence ID" value="NZ_BAAALL010000005.1"/>
</dbReference>
<dbReference type="PANTHER" id="PTHR42747">
    <property type="entry name" value="NITRONATE MONOOXYGENASE-RELATED"/>
    <property type="match status" value="1"/>
</dbReference>
<dbReference type="AlphaFoldDB" id="A0A7Z0GMC4"/>
<evidence type="ECO:0000256" key="6">
    <source>
        <dbReference type="ARBA" id="ARBA00023002"/>
    </source>
</evidence>
<evidence type="ECO:0000256" key="2">
    <source>
        <dbReference type="ARBA" id="ARBA00009881"/>
    </source>
</evidence>
<dbReference type="CDD" id="cd04730">
    <property type="entry name" value="NPD_like"/>
    <property type="match status" value="1"/>
</dbReference>
<dbReference type="GO" id="GO:0016627">
    <property type="term" value="F:oxidoreductase activity, acting on the CH-CH group of donors"/>
    <property type="evidence" value="ECO:0007669"/>
    <property type="project" value="InterPro"/>
</dbReference>
<dbReference type="InterPro" id="IPR004136">
    <property type="entry name" value="NMO"/>
</dbReference>
<evidence type="ECO:0000256" key="4">
    <source>
        <dbReference type="ARBA" id="ARBA00022630"/>
    </source>
</evidence>
<organism evidence="10 11">
    <name type="scientific">Nesterenkonia xinjiangensis</name>
    <dbReference type="NCBI Taxonomy" id="225327"/>
    <lineage>
        <taxon>Bacteria</taxon>
        <taxon>Bacillati</taxon>
        <taxon>Actinomycetota</taxon>
        <taxon>Actinomycetes</taxon>
        <taxon>Micrococcales</taxon>
        <taxon>Micrococcaceae</taxon>
        <taxon>Nesterenkonia</taxon>
    </lineage>
</organism>
<evidence type="ECO:0000256" key="1">
    <source>
        <dbReference type="ARBA" id="ARBA00001917"/>
    </source>
</evidence>
<dbReference type="GO" id="GO:0006207">
    <property type="term" value="P:'de novo' pyrimidine nucleobase biosynthetic process"/>
    <property type="evidence" value="ECO:0007669"/>
    <property type="project" value="InterPro"/>
</dbReference>
<keyword evidence="6 10" id="KW-0560">Oxidoreductase</keyword>
<dbReference type="InterPro" id="IPR001295">
    <property type="entry name" value="Dihydroorotate_DH_CS"/>
</dbReference>
<keyword evidence="3" id="KW-0216">Detoxification</keyword>
<keyword evidence="11" id="KW-1185">Reference proteome</keyword>
<evidence type="ECO:0000313" key="10">
    <source>
        <dbReference type="EMBL" id="NYJ78550.1"/>
    </source>
</evidence>
<dbReference type="InterPro" id="IPR013785">
    <property type="entry name" value="Aldolase_TIM"/>
</dbReference>
<gene>
    <name evidence="10" type="ORF">HNR09_001961</name>
</gene>
<evidence type="ECO:0000313" key="11">
    <source>
        <dbReference type="Proteomes" id="UP000535437"/>
    </source>
</evidence>
<reference evidence="10 11" key="1">
    <citation type="submission" date="2020-07" db="EMBL/GenBank/DDBJ databases">
        <title>Sequencing the genomes of 1000 actinobacteria strains.</title>
        <authorList>
            <person name="Klenk H.-P."/>
        </authorList>
    </citation>
    <scope>NUCLEOTIDE SEQUENCE [LARGE SCALE GENOMIC DNA]</scope>
    <source>
        <strain evidence="10 11">DSM 15475</strain>
    </source>
</reference>